<dbReference type="RefSeq" id="WP_257717437.1">
    <property type="nucleotide sequence ID" value="NZ_JANJOU010000016.1"/>
</dbReference>
<dbReference type="Gene3D" id="3.90.1170.50">
    <property type="entry name" value="Aldehyde oxidase/xanthine dehydrogenase, a/b hammerhead"/>
    <property type="match status" value="1"/>
</dbReference>
<accession>A0ABT1X6Q5</accession>
<evidence type="ECO:0000313" key="4">
    <source>
        <dbReference type="EMBL" id="MCR0983771.1"/>
    </source>
</evidence>
<comment type="caution">
    <text evidence="4">The sequence shown here is derived from an EMBL/GenBank/DDBJ whole genome shotgun (WGS) entry which is preliminary data.</text>
</comment>
<dbReference type="InterPro" id="IPR037165">
    <property type="entry name" value="AldOxase/xan_DH_Mopterin-bd_sf"/>
</dbReference>
<dbReference type="InterPro" id="IPR016208">
    <property type="entry name" value="Ald_Oxase/xanthine_DH-like"/>
</dbReference>
<dbReference type="PANTHER" id="PTHR11908:SF132">
    <property type="entry name" value="ALDEHYDE OXIDASE 1-RELATED"/>
    <property type="match status" value="1"/>
</dbReference>
<gene>
    <name evidence="4" type="ORF">NRP21_17085</name>
</gene>
<dbReference type="Proteomes" id="UP001524642">
    <property type="component" value="Unassembled WGS sequence"/>
</dbReference>
<dbReference type="InterPro" id="IPR008274">
    <property type="entry name" value="AldOxase/xan_DH_MoCoBD1"/>
</dbReference>
<evidence type="ECO:0000259" key="3">
    <source>
        <dbReference type="SMART" id="SM01008"/>
    </source>
</evidence>
<keyword evidence="5" id="KW-1185">Reference proteome</keyword>
<dbReference type="PANTHER" id="PTHR11908">
    <property type="entry name" value="XANTHINE DEHYDROGENASE"/>
    <property type="match status" value="1"/>
</dbReference>
<name>A0ABT1X6Q5_9PROT</name>
<sequence length="752" mass="78620">MAGPRIEDDRLLRGGGRYGADVTPEGVAAAAFLRSPMSHARLLRVDASAARAMPGVLAVLTGADLPGFGRMAGVPPQRHADGRPMTVPEVPPLATDRVRFVGHPIALVVAETLHAAQDAAEAVEVEYEELPAVTGTTYDPTPAAPVWDHAPDNLALDFAAGDMAATEAAFAAAAHVVRAKIVSQRLVVCPMEPRSVVARFDAAADRFEMTGGSQGAAGLRDQIAALMGVDTARVRVVSGDVGGGFGAKTHVYPEYAALLEAARRIGRAVRWTATRSESFLSDTQGRDSVLEGELALDGEGRFLAVRLDSTVNTGAYQTSHATFTATSNLYRCLIGVYRTPAISLRVRCLYTNTVPTAPYRGAGRPEANAIMERLVEAAARQTGIDAVALRRRNLIGPAEMPYAAPNGLTYDSGDFPALLDRALALADHAGFPARREAARREGRLRGLGIACYLEIAGGTPFEDVRLELMPGGVIEIRGGMQSNGQGHATVFPRLVARELGIDPAAVRLGEGDSDLVPEGTGSVGSRSMTVGGAACLLASARLVEVLKERAAPLLEADAADLAWEAGRVVVAGTDRGLGLAELAARLGAVQVLERARADLTFPNGCHVAELEVEPTTGDLRVIRLVAVDDIGRVVDHTLAHGQVQGGIAQGLGQILGERAVYDPETGQPLTASFMDYGLPRAEDLPAYVTELVEVPCRTNPLGTKGAGEAGTTGAFAAGYNALLDALAPAGIAEFPLPATPPRIWACLQAAGG</sequence>
<dbReference type="Pfam" id="PF01315">
    <property type="entry name" value="Ald_Xan_dh_C"/>
    <property type="match status" value="1"/>
</dbReference>
<evidence type="ECO:0000313" key="5">
    <source>
        <dbReference type="Proteomes" id="UP001524642"/>
    </source>
</evidence>
<protein>
    <submittedName>
        <fullName evidence="4">Xanthine dehydrogenase family protein molybdopterin-binding subunit</fullName>
    </submittedName>
</protein>
<dbReference type="Pfam" id="PF02738">
    <property type="entry name" value="MoCoBD_1"/>
    <property type="match status" value="1"/>
</dbReference>
<dbReference type="Gene3D" id="3.30.365.10">
    <property type="entry name" value="Aldehyde oxidase/xanthine dehydrogenase, molybdopterin binding domain"/>
    <property type="match status" value="4"/>
</dbReference>
<dbReference type="SUPFAM" id="SSF56003">
    <property type="entry name" value="Molybdenum cofactor-binding domain"/>
    <property type="match status" value="1"/>
</dbReference>
<dbReference type="InterPro" id="IPR046867">
    <property type="entry name" value="AldOxase/xan_DH_MoCoBD2"/>
</dbReference>
<evidence type="ECO:0000256" key="2">
    <source>
        <dbReference type="ARBA" id="ARBA00023002"/>
    </source>
</evidence>
<proteinExistence type="predicted"/>
<keyword evidence="1" id="KW-0500">Molybdenum</keyword>
<dbReference type="Pfam" id="PF20256">
    <property type="entry name" value="MoCoBD_2"/>
    <property type="match status" value="1"/>
</dbReference>
<reference evidence="4 5" key="1">
    <citation type="submission" date="2022-06" db="EMBL/GenBank/DDBJ databases">
        <title>Roseomonas CN29.</title>
        <authorList>
            <person name="Cheng Y."/>
            <person name="He X."/>
        </authorList>
    </citation>
    <scope>NUCLEOTIDE SEQUENCE [LARGE SCALE GENOMIC DNA]</scope>
    <source>
        <strain evidence="4 5">CN29</strain>
    </source>
</reference>
<evidence type="ECO:0000256" key="1">
    <source>
        <dbReference type="ARBA" id="ARBA00022505"/>
    </source>
</evidence>
<feature type="domain" description="Aldehyde oxidase/xanthine dehydrogenase a/b hammerhead" evidence="3">
    <location>
        <begin position="13"/>
        <end position="131"/>
    </location>
</feature>
<dbReference type="SUPFAM" id="SSF54665">
    <property type="entry name" value="CO dehydrogenase molybdoprotein N-domain-like"/>
    <property type="match status" value="1"/>
</dbReference>
<dbReference type="SMART" id="SM01008">
    <property type="entry name" value="Ald_Xan_dh_C"/>
    <property type="match status" value="1"/>
</dbReference>
<dbReference type="InterPro" id="IPR036856">
    <property type="entry name" value="Ald_Oxase/Xan_DH_a/b_sf"/>
</dbReference>
<dbReference type="InterPro" id="IPR000674">
    <property type="entry name" value="Ald_Oxase/Xan_DH_a/b"/>
</dbReference>
<dbReference type="EMBL" id="JANJOU010000016">
    <property type="protein sequence ID" value="MCR0983771.1"/>
    <property type="molecule type" value="Genomic_DNA"/>
</dbReference>
<keyword evidence="2" id="KW-0560">Oxidoreductase</keyword>
<organism evidence="4 5">
    <name type="scientific">Roseomonas populi</name>
    <dbReference type="NCBI Taxonomy" id="3121582"/>
    <lineage>
        <taxon>Bacteria</taxon>
        <taxon>Pseudomonadati</taxon>
        <taxon>Pseudomonadota</taxon>
        <taxon>Alphaproteobacteria</taxon>
        <taxon>Acetobacterales</taxon>
        <taxon>Roseomonadaceae</taxon>
        <taxon>Roseomonas</taxon>
    </lineage>
</organism>